<protein>
    <recommendedName>
        <fullName evidence="2">TrwC relaxase domain-containing protein</fullName>
    </recommendedName>
</protein>
<dbReference type="Pfam" id="PF08751">
    <property type="entry name" value="TrwC"/>
    <property type="match status" value="1"/>
</dbReference>
<dbReference type="RefSeq" id="WP_281873978.1">
    <property type="nucleotide sequence ID" value="NZ_AP026978.1"/>
</dbReference>
<organism evidence="3 4">
    <name type="scientific">Nocardia sputorum</name>
    <dbReference type="NCBI Taxonomy" id="2984338"/>
    <lineage>
        <taxon>Bacteria</taxon>
        <taxon>Bacillati</taxon>
        <taxon>Actinomycetota</taxon>
        <taxon>Actinomycetes</taxon>
        <taxon>Mycobacteriales</taxon>
        <taxon>Nocardiaceae</taxon>
        <taxon>Nocardia</taxon>
    </lineage>
</organism>
<dbReference type="InterPro" id="IPR027417">
    <property type="entry name" value="P-loop_NTPase"/>
</dbReference>
<dbReference type="NCBIfam" id="NF041492">
    <property type="entry name" value="MobF"/>
    <property type="match status" value="1"/>
</dbReference>
<evidence type="ECO:0000256" key="1">
    <source>
        <dbReference type="SAM" id="MobiDB-lite"/>
    </source>
</evidence>
<gene>
    <name evidence="3" type="ORF">IFM12276_40230</name>
</gene>
<dbReference type="InterPro" id="IPR014862">
    <property type="entry name" value="TrwC"/>
</dbReference>
<name>A0ABM8D105_9NOCA</name>
<dbReference type="SUPFAM" id="SSF52540">
    <property type="entry name" value="P-loop containing nucleoside triphosphate hydrolases"/>
    <property type="match status" value="2"/>
</dbReference>
<dbReference type="SUPFAM" id="SSF55464">
    <property type="entry name" value="Origin of replication-binding domain, RBD-like"/>
    <property type="match status" value="1"/>
</dbReference>
<accession>A0ABM8D105</accession>
<dbReference type="Gene3D" id="3.40.50.300">
    <property type="entry name" value="P-loop containing nucleotide triphosphate hydrolases"/>
    <property type="match status" value="2"/>
</dbReference>
<feature type="compositionally biased region" description="Basic and acidic residues" evidence="1">
    <location>
        <begin position="1553"/>
        <end position="1571"/>
    </location>
</feature>
<dbReference type="CDD" id="cd18809">
    <property type="entry name" value="SF1_C_RecD"/>
    <property type="match status" value="1"/>
</dbReference>
<feature type="domain" description="TrwC relaxase" evidence="2">
    <location>
        <begin position="10"/>
        <end position="419"/>
    </location>
</feature>
<sequence>MTATIHKVVAGNGFQYYLRDVAAQDATSRGRSSLADYYSAKGETPGHWHGAGLAALGIAVGDEVTEEQMKSLFGLGRHPNADVIEAAVIDEQIWRGAKLKDADRAADKASRLGNPFRVYAEVSEFRKRCATAFEEHNYARGYDPHTAIPDAERARIRTVVATEMFTEEYGRAPLDVRELSGWVARNSRPNTTAVAGFDLTFSPVKSVSALWTLAPRAVAEKMEAAHHAAVDDAIEWLERHATFTRLGRNGVRQVDVEGVVAARFTHRDSRAGDPDLHTHMLIANRVRTLDGRWRTLDGTAIYQSVVTVSEIYNTRLEHHLRYLIGVEFAERSSADVSKRPIREIVGIPESLIQMWSQRDAAITGRLDELAAQFQQQLGREPTPGEVYELADLATVQTRPRKHELRTLAEQRATWRADAIALFGGRTALSRMVAAALDPPRTPPPIVSSEWITRTAEQVLAVVSEQRSTWRRHHVRAEIERQTRGQVQGEHWEHVTEAILAEALSPRNVISQHDPDISDEPVLGAVPQLLRRRDGSSVYATAGAQVYTSAHTLAVERQLIDLSVQPGERQLPRHLVTEAVHAYNQKHPDRPLNPGQITVIDRFAQSGLRVHTANAPAGSGKTTAMRVLTDAWHRSGGYVLGFAPTAAAAAVLSDAIGTRVETVDRLLTILDRHSLTLDDGVLEPGSLPQWVVEINTDTLVIVDEHVKLGNAKRLRLLKFLTERGATIRCIGDDHQLPAIEAGGADADMNSAAPDHTLTLPHVVRFASTAEATASLQLRSGDPAALGWYLDNGRVNAGHHGATHDDAYTGWITDHLSGRDSIMLAATHDVVTALNSRARADRIARTEADTGPECVLADGLRASVGDVIRTRRNNPRLRLGAHDWVRNGYTWLITAVHNDGSLTATHLHPRDGKHNDSVRFPADYVRAHVRLGYATTIDSAQGITADTCHIALTGAESRQQLYVAMTRGVHGNYVYVPTAVDGSEASLWSEPAVSPHTAVEVLVCILDRDGTQKSAHTQVRDALDPFARLGRAVDIYLDTIGLAAEDALGPAGLARLDAGADIVHPHLTDSPAYPILRQHLAVIAMTGRDPLTALHTAAAARELDTAHDPAAVLDWRLDTTGTHSSGIGPLPWIRGIPDALDTHPLADQLLARQRIITDLAHQIHDHTRTWTLTTTPHWARPLREADPQLVADLAVWRASLHIPDHDPRPTGPPRYATIEGEYQQRLRDRLTAEHEDLDLPVNKWAPVVRHLDPRITTDPYWPTLATKLEAAERAEINIVGLLTDAASNRPLPDEMPAAALWSRLECSIPDLEIGLGDRPAPRDAAGDALHSSPETNALVMLTDEELDRHIGELELGLALVDTDTFIFNPATYKPLESDLGDAAHRHHAAQEAIRHARHADQQLQTAIRAADNVANDLHSARAELDAAPRYRRGHRRRLQARINTLVVERNIRDRECNSAHDSTRSAHRHAALLAGPEQDWGRILTSHPEPSANELPQLDTALIDEEATEHTAYIREQLGEYRAEQRRRSTLSAAERAVEEQVRHRVARPGEYASDADKSMGIFDREHDTDLGL</sequence>
<proteinExistence type="predicted"/>
<dbReference type="Pfam" id="PF13604">
    <property type="entry name" value="AAA_30"/>
    <property type="match status" value="1"/>
</dbReference>
<reference evidence="3 4" key="1">
    <citation type="submission" date="2022-11" db="EMBL/GenBank/DDBJ databases">
        <title>Genome Sequencing of Nocardia sp. ON39_IFM12276 and assembly.</title>
        <authorList>
            <person name="Shimojima M."/>
            <person name="Toyokawa M."/>
            <person name="Uesaka K."/>
        </authorList>
    </citation>
    <scope>NUCLEOTIDE SEQUENCE [LARGE SCALE GENOMIC DNA]</scope>
    <source>
        <strain evidence="3 4">IFM 12276</strain>
    </source>
</reference>
<dbReference type="EMBL" id="AP026978">
    <property type="protein sequence ID" value="BDU00995.1"/>
    <property type="molecule type" value="Genomic_DNA"/>
</dbReference>
<evidence type="ECO:0000313" key="3">
    <source>
        <dbReference type="EMBL" id="BDU00995.1"/>
    </source>
</evidence>
<dbReference type="Proteomes" id="UP001317870">
    <property type="component" value="Chromosome"/>
</dbReference>
<evidence type="ECO:0000259" key="2">
    <source>
        <dbReference type="Pfam" id="PF08751"/>
    </source>
</evidence>
<evidence type="ECO:0000313" key="4">
    <source>
        <dbReference type="Proteomes" id="UP001317870"/>
    </source>
</evidence>
<feature type="region of interest" description="Disordered" evidence="1">
    <location>
        <begin position="1543"/>
        <end position="1571"/>
    </location>
</feature>
<keyword evidence="4" id="KW-1185">Reference proteome</keyword>